<feature type="compositionally biased region" description="Basic and acidic residues" evidence="1">
    <location>
        <begin position="134"/>
        <end position="151"/>
    </location>
</feature>
<gene>
    <name evidence="2" type="ORF">GALL_461790</name>
</gene>
<dbReference type="EMBL" id="MLJW01003376">
    <property type="protein sequence ID" value="OIQ72196.1"/>
    <property type="molecule type" value="Genomic_DNA"/>
</dbReference>
<dbReference type="AlphaFoldDB" id="A0A1J5PXA3"/>
<evidence type="ECO:0000313" key="2">
    <source>
        <dbReference type="EMBL" id="OIQ72196.1"/>
    </source>
</evidence>
<proteinExistence type="predicted"/>
<sequence length="219" mass="23906">MQTAPAAGPQGVHFPSGLPLGGLSVLSSCLHLPPRQRDGVAQSGVVAELPHAQQARHLPGHARVERGRQQGGGVAAEGDEGEAVAGPLLRKIGEHLLRHRKAGSGFAVPLQIVQAHGQRSVEQHHDVAALGRGGDPRPETLRLRERDDERRQRQRAQRRSQPGVADSPWLLQHAVQIGVQQLRRLRGKRFVPAPCREQGQQRQRQGEKSQGLRPVQRGE</sequence>
<reference evidence="2" key="1">
    <citation type="submission" date="2016-10" db="EMBL/GenBank/DDBJ databases">
        <title>Sequence of Gallionella enrichment culture.</title>
        <authorList>
            <person name="Poehlein A."/>
            <person name="Muehling M."/>
            <person name="Daniel R."/>
        </authorList>
    </citation>
    <scope>NUCLEOTIDE SEQUENCE</scope>
</reference>
<protein>
    <submittedName>
        <fullName evidence="2">Uncharacterized protein</fullName>
    </submittedName>
</protein>
<accession>A0A1J5PXA3</accession>
<name>A0A1J5PXA3_9ZZZZ</name>
<feature type="region of interest" description="Disordered" evidence="1">
    <location>
        <begin position="190"/>
        <end position="219"/>
    </location>
</feature>
<comment type="caution">
    <text evidence="2">The sequence shown here is derived from an EMBL/GenBank/DDBJ whole genome shotgun (WGS) entry which is preliminary data.</text>
</comment>
<evidence type="ECO:0000256" key="1">
    <source>
        <dbReference type="SAM" id="MobiDB-lite"/>
    </source>
</evidence>
<organism evidence="2">
    <name type="scientific">mine drainage metagenome</name>
    <dbReference type="NCBI Taxonomy" id="410659"/>
    <lineage>
        <taxon>unclassified sequences</taxon>
        <taxon>metagenomes</taxon>
        <taxon>ecological metagenomes</taxon>
    </lineage>
</organism>
<feature type="region of interest" description="Disordered" evidence="1">
    <location>
        <begin position="117"/>
        <end position="167"/>
    </location>
</feature>